<sequence length="1333" mass="138723">MSGLVGERYGPAIFAASRPAPPRTLLDILDATTWACPDAAALDDGNVRLDYRGLQAEVTAAARTLRAAGIGPGDRVGIRIPSGTAGLYVAILAILAAGACYVPVDADDPPERAELVFTEAAVTAVLDNGEALRVCRPPRGVRRPTTPDDDAWIIFTSGSTGVPKGVVVTHRSAAAFVDAEAQLFLRHRPIGPGDRVLAGLSVGFDASCEEMWLAWRHGACLVPAPRAVIRTGADLGPWLVERGVTVVSTVPTLASLWPIETLAAVRLLILGGEACPGELAARLAAPGREVWNTYGPTEATVVATAAELTGDGEVRIGTPLAGWLAAVVDPTGQPVSWGDAGELVLGGVGLARYLDQDRDAQRYAALPALGWRRAYRTGDLVRADPAGLVFVGRVDDQVKIGGRRVELGEIDAALHAVPGVVAAAAAVRSGPSGLPVLVGYVVPSPGFDLAGAQRDLADRLPAPLVPRLAVLAELPSRSSGKVDRAALPWPLPEDPGTGARPDGTAGWLADRWTELLGSPVTGTGQDFFAAGGSSLAAASLVSVLRARFPGVSVADVYRYPTLGGLAARLDELGGGAVATGRVRPVPRRAAAVQLAVLALSFAVTGVRWVVVLGFAADLVDVATSGAWAPHTSWWFVTIGGGLLLTPPGRFAITVAAVRALCRGVRPGDHPRGGRVHLRLWAAERVAALFGIAALSGTPWAGRYARALGCQVGRDVVLHTRPPVTGLARLGDGAVLEPEVDIAGWWLDGDVLRVGAITIGRGARVGARSSVAPGVDIGDDAEVAPGSGVDVDVPAGQRWAGAPARQTGRSGEDWPAPRGGPRSRRYDLAYAGALVALPLLSVVAALPAAALTYLLLGLVGTGEAVPLLLATAPVAALLTFACYALLVALVVRVAGRAIVVGDHHADGRVGFAVWLVERLVDQSRSALFPLYASLLTPAWLRLLGARVGRRVEASTMTGLPGLVRVGDGGFLADDSLLAPHAQRGGWLRMGAAAVGERAFVGNSAIVGPGRAVPDGGLVGVLSETPPDPPIGSSWLGRPAIELPRRPGQADPARTYAPPRRLVLARAAVEAMRLVPVTTSLVLAEGVAGALGEVRLTYGLPAAVTVSGALLLFAGILACLLTTAAKWLLLGRIRPGEHPLWSSFVWRNELVDTFVEELAVPWLAGAAVGTPLLGAWLRTMGATVGRGVWCETWWLPEYDLVELGEGASVNRGCVVQTHLFHDRVMRLDRVALQAGATLGPHSIALPAAVLGEAASVGQLSLVMRGEHVPAGGRWSGNPIAGAPDPMPPRPYRVGPRHAAPRSRPLHAAERRTRSQIQTGPEIVRIDPRERSTPEV</sequence>
<dbReference type="InterPro" id="IPR018357">
    <property type="entry name" value="Hexapep_transf_CS"/>
</dbReference>
<keyword evidence="2" id="KW-0597">Phosphoprotein</keyword>
<feature type="compositionally biased region" description="Basic residues" evidence="5">
    <location>
        <begin position="1292"/>
        <end position="1302"/>
    </location>
</feature>
<dbReference type="Gene3D" id="3.40.50.12780">
    <property type="entry name" value="N-terminal domain of ligase-like"/>
    <property type="match status" value="1"/>
</dbReference>
<dbReference type="PROSITE" id="PS00101">
    <property type="entry name" value="HEXAPEP_TRANSFERASES"/>
    <property type="match status" value="1"/>
</dbReference>
<dbReference type="eggNOG" id="COG0110">
    <property type="taxonomic scope" value="Bacteria"/>
</dbReference>
<dbReference type="InterPro" id="IPR042099">
    <property type="entry name" value="ANL_N_sf"/>
</dbReference>
<evidence type="ECO:0000256" key="3">
    <source>
        <dbReference type="ARBA" id="ARBA00022679"/>
    </source>
</evidence>
<evidence type="ECO:0000256" key="5">
    <source>
        <dbReference type="SAM" id="MobiDB-lite"/>
    </source>
</evidence>
<dbReference type="InterPro" id="IPR045851">
    <property type="entry name" value="AMP-bd_C_sf"/>
</dbReference>
<accession>F4CLY7</accession>
<keyword evidence="9" id="KW-1185">Reference proteome</keyword>
<dbReference type="GO" id="GO:0016740">
    <property type="term" value="F:transferase activity"/>
    <property type="evidence" value="ECO:0007669"/>
    <property type="project" value="UniProtKB-KW"/>
</dbReference>
<protein>
    <submittedName>
        <fullName evidence="8">Non-ribosomal peptide synthetase domain protein</fullName>
        <ecNumber evidence="8">5.1.1.11</ecNumber>
    </submittedName>
</protein>
<dbReference type="Gene3D" id="3.30.300.30">
    <property type="match status" value="1"/>
</dbReference>
<dbReference type="InterPro" id="IPR036736">
    <property type="entry name" value="ACP-like_sf"/>
</dbReference>
<evidence type="ECO:0000313" key="9">
    <source>
        <dbReference type="Proteomes" id="UP000007809"/>
    </source>
</evidence>
<organism evidence="8 9">
    <name type="scientific">Pseudonocardia dioxanivorans (strain ATCC 55486 / DSM 44775 / JCM 13855 / CB1190)</name>
    <dbReference type="NCBI Taxonomy" id="675635"/>
    <lineage>
        <taxon>Bacteria</taxon>
        <taxon>Bacillati</taxon>
        <taxon>Actinomycetota</taxon>
        <taxon>Actinomycetes</taxon>
        <taxon>Pseudonocardiales</taxon>
        <taxon>Pseudonocardiaceae</taxon>
        <taxon>Pseudonocardia</taxon>
    </lineage>
</organism>
<dbReference type="KEGG" id="pdx:Psed_0055"/>
<dbReference type="eggNOG" id="COG1020">
    <property type="taxonomic scope" value="Bacteria"/>
</dbReference>
<dbReference type="GO" id="GO:0047462">
    <property type="term" value="F:phenylalanine racemase (ATP-hydrolyzing) activity"/>
    <property type="evidence" value="ECO:0007669"/>
    <property type="project" value="UniProtKB-EC"/>
</dbReference>
<evidence type="ECO:0000259" key="7">
    <source>
        <dbReference type="PROSITE" id="PS50075"/>
    </source>
</evidence>
<evidence type="ECO:0000256" key="4">
    <source>
        <dbReference type="ARBA" id="ARBA00022737"/>
    </source>
</evidence>
<dbReference type="PANTHER" id="PTHR45527:SF1">
    <property type="entry name" value="FATTY ACID SYNTHASE"/>
    <property type="match status" value="1"/>
</dbReference>
<dbReference type="RefSeq" id="WP_013672276.1">
    <property type="nucleotide sequence ID" value="NC_015312.1"/>
</dbReference>
<proteinExistence type="predicted"/>
<dbReference type="CDD" id="cd05930">
    <property type="entry name" value="A_NRPS"/>
    <property type="match status" value="1"/>
</dbReference>
<keyword evidence="6" id="KW-0472">Membrane</keyword>
<dbReference type="InterPro" id="IPR009081">
    <property type="entry name" value="PP-bd_ACP"/>
</dbReference>
<feature type="region of interest" description="Disordered" evidence="5">
    <location>
        <begin position="1271"/>
        <end position="1333"/>
    </location>
</feature>
<feature type="region of interest" description="Disordered" evidence="5">
    <location>
        <begin position="799"/>
        <end position="819"/>
    </location>
</feature>
<dbReference type="Pfam" id="PF00550">
    <property type="entry name" value="PP-binding"/>
    <property type="match status" value="1"/>
</dbReference>
<feature type="transmembrane region" description="Helical" evidence="6">
    <location>
        <begin position="591"/>
        <end position="614"/>
    </location>
</feature>
<dbReference type="SUPFAM" id="SSF47336">
    <property type="entry name" value="ACP-like"/>
    <property type="match status" value="1"/>
</dbReference>
<dbReference type="Proteomes" id="UP000007809">
    <property type="component" value="Chromosome"/>
</dbReference>
<dbReference type="InterPro" id="IPR020806">
    <property type="entry name" value="PKS_PP-bd"/>
</dbReference>
<dbReference type="GO" id="GO:0031177">
    <property type="term" value="F:phosphopantetheine binding"/>
    <property type="evidence" value="ECO:0007669"/>
    <property type="project" value="InterPro"/>
</dbReference>
<keyword evidence="6" id="KW-1133">Transmembrane helix</keyword>
<dbReference type="SUPFAM" id="SSF51161">
    <property type="entry name" value="Trimeric LpxA-like enzymes"/>
    <property type="match status" value="3"/>
</dbReference>
<dbReference type="GO" id="GO:0005737">
    <property type="term" value="C:cytoplasm"/>
    <property type="evidence" value="ECO:0007669"/>
    <property type="project" value="TreeGrafter"/>
</dbReference>
<dbReference type="NCBIfam" id="TIGR02353">
    <property type="entry name" value="NRPS_term_dom"/>
    <property type="match status" value="1"/>
</dbReference>
<dbReference type="NCBIfam" id="TIGR01733">
    <property type="entry name" value="AA-adenyl-dom"/>
    <property type="match status" value="1"/>
</dbReference>
<gene>
    <name evidence="8" type="ordered locus">Psed_0055</name>
</gene>
<dbReference type="EC" id="5.1.1.11" evidence="8"/>
<dbReference type="InterPro" id="IPR011004">
    <property type="entry name" value="Trimer_LpxA-like_sf"/>
</dbReference>
<feature type="transmembrane region" description="Helical" evidence="6">
    <location>
        <begin position="634"/>
        <end position="661"/>
    </location>
</feature>
<dbReference type="InterPro" id="IPR020845">
    <property type="entry name" value="AMP-binding_CS"/>
</dbReference>
<dbReference type="InterPro" id="IPR000873">
    <property type="entry name" value="AMP-dep_synth/lig_dom"/>
</dbReference>
<dbReference type="PROSITE" id="PS00455">
    <property type="entry name" value="AMP_BINDING"/>
    <property type="match status" value="1"/>
</dbReference>
<keyword evidence="1" id="KW-0596">Phosphopantetheine</keyword>
<dbReference type="PANTHER" id="PTHR45527">
    <property type="entry name" value="NONRIBOSOMAL PEPTIDE SYNTHETASE"/>
    <property type="match status" value="1"/>
</dbReference>
<feature type="transmembrane region" description="Helical" evidence="6">
    <location>
        <begin position="866"/>
        <end position="890"/>
    </location>
</feature>
<reference evidence="8 9" key="1">
    <citation type="journal article" date="2011" name="J. Bacteriol.">
        <title>Genome sequence of the 1,4-dioxane-degrading Pseudonocardia dioxanivorans strain CB1190.</title>
        <authorList>
            <person name="Sales C.M."/>
            <person name="Mahendra S."/>
            <person name="Grostern A."/>
            <person name="Parales R.E."/>
            <person name="Goodwin L.A."/>
            <person name="Woyke T."/>
            <person name="Nolan M."/>
            <person name="Lapidus A."/>
            <person name="Chertkov O."/>
            <person name="Ovchinnikova G."/>
            <person name="Sczyrba A."/>
            <person name="Alvarez-Cohen L."/>
        </authorList>
    </citation>
    <scope>NUCLEOTIDE SEQUENCE [LARGE SCALE GENOMIC DNA]</scope>
    <source>
        <strain evidence="9">ATCC 55486 / DSM 44775 / JCM 13855 / CB1190</strain>
    </source>
</reference>
<dbReference type="HOGENOM" id="CLU_002751_1_0_11"/>
<dbReference type="EMBL" id="CP002593">
    <property type="protein sequence ID" value="AEA22335.1"/>
    <property type="molecule type" value="Genomic_DNA"/>
</dbReference>
<dbReference type="GO" id="GO:0044550">
    <property type="term" value="P:secondary metabolite biosynthetic process"/>
    <property type="evidence" value="ECO:0007669"/>
    <property type="project" value="TreeGrafter"/>
</dbReference>
<keyword evidence="6" id="KW-0812">Transmembrane</keyword>
<feature type="compositionally biased region" description="Basic and acidic residues" evidence="5">
    <location>
        <begin position="1321"/>
        <end position="1333"/>
    </location>
</feature>
<name>F4CLY7_PSEUX</name>
<dbReference type="SUPFAM" id="SSF56801">
    <property type="entry name" value="Acetyl-CoA synthetase-like"/>
    <property type="match status" value="1"/>
</dbReference>
<feature type="transmembrane region" description="Helical" evidence="6">
    <location>
        <begin position="1096"/>
        <end position="1122"/>
    </location>
</feature>
<dbReference type="Gene3D" id="1.10.1200.10">
    <property type="entry name" value="ACP-like"/>
    <property type="match status" value="1"/>
</dbReference>
<evidence type="ECO:0000256" key="1">
    <source>
        <dbReference type="ARBA" id="ARBA00022450"/>
    </source>
</evidence>
<dbReference type="Gene3D" id="2.160.10.10">
    <property type="entry name" value="Hexapeptide repeat proteins"/>
    <property type="match status" value="1"/>
</dbReference>
<evidence type="ECO:0000256" key="2">
    <source>
        <dbReference type="ARBA" id="ARBA00022553"/>
    </source>
</evidence>
<dbReference type="InterPro" id="IPR012728">
    <property type="entry name" value="Pls/PosA_C"/>
</dbReference>
<feature type="domain" description="Carrier" evidence="7">
    <location>
        <begin position="499"/>
        <end position="573"/>
    </location>
</feature>
<dbReference type="InterPro" id="IPR010071">
    <property type="entry name" value="AA_adenyl_dom"/>
</dbReference>
<dbReference type="PROSITE" id="PS50075">
    <property type="entry name" value="CARRIER"/>
    <property type="match status" value="1"/>
</dbReference>
<dbReference type="GO" id="GO:0043041">
    <property type="term" value="P:amino acid activation for nonribosomal peptide biosynthetic process"/>
    <property type="evidence" value="ECO:0007669"/>
    <property type="project" value="TreeGrafter"/>
</dbReference>
<keyword evidence="8" id="KW-0413">Isomerase</keyword>
<feature type="transmembrane region" description="Helical" evidence="6">
    <location>
        <begin position="827"/>
        <end position="854"/>
    </location>
</feature>
<keyword evidence="3" id="KW-0808">Transferase</keyword>
<keyword evidence="4" id="KW-0677">Repeat</keyword>
<evidence type="ECO:0000313" key="8">
    <source>
        <dbReference type="EMBL" id="AEA22335.1"/>
    </source>
</evidence>
<dbReference type="STRING" id="675635.Psed_0055"/>
<dbReference type="SMART" id="SM00823">
    <property type="entry name" value="PKS_PP"/>
    <property type="match status" value="1"/>
</dbReference>
<evidence type="ECO:0000256" key="6">
    <source>
        <dbReference type="SAM" id="Phobius"/>
    </source>
</evidence>
<dbReference type="Pfam" id="PF00501">
    <property type="entry name" value="AMP-binding"/>
    <property type="match status" value="1"/>
</dbReference>